<feature type="transmembrane region" description="Helical" evidence="1">
    <location>
        <begin position="325"/>
        <end position="342"/>
    </location>
</feature>
<protein>
    <recommendedName>
        <fullName evidence="4">Glycosyltransferase RgtA/B/C/D-like domain-containing protein</fullName>
    </recommendedName>
</protein>
<dbReference type="AlphaFoldDB" id="A0A0M4SU99"/>
<evidence type="ECO:0000256" key="1">
    <source>
        <dbReference type="SAM" id="Phobius"/>
    </source>
</evidence>
<keyword evidence="1" id="KW-1133">Transmembrane helix</keyword>
<dbReference type="OrthoDB" id="8895194at2"/>
<organism evidence="2 3">
    <name type="scientific">Nostoc piscinale CENA21</name>
    <dbReference type="NCBI Taxonomy" id="224013"/>
    <lineage>
        <taxon>Bacteria</taxon>
        <taxon>Bacillati</taxon>
        <taxon>Cyanobacteriota</taxon>
        <taxon>Cyanophyceae</taxon>
        <taxon>Nostocales</taxon>
        <taxon>Nostocaceae</taxon>
        <taxon>Nostoc</taxon>
    </lineage>
</organism>
<dbReference type="Proteomes" id="UP000062645">
    <property type="component" value="Chromosome"/>
</dbReference>
<dbReference type="STRING" id="224013.ACX27_02130"/>
<name>A0A0M4SU99_9NOSO</name>
<evidence type="ECO:0000313" key="2">
    <source>
        <dbReference type="EMBL" id="ALF51921.1"/>
    </source>
</evidence>
<keyword evidence="3" id="KW-1185">Reference proteome</keyword>
<gene>
    <name evidence="2" type="ORF">ACX27_02130</name>
</gene>
<feature type="transmembrane region" description="Helical" evidence="1">
    <location>
        <begin position="127"/>
        <end position="149"/>
    </location>
</feature>
<keyword evidence="1" id="KW-0812">Transmembrane</keyword>
<feature type="transmembrane region" description="Helical" evidence="1">
    <location>
        <begin position="362"/>
        <end position="383"/>
    </location>
</feature>
<feature type="transmembrane region" description="Helical" evidence="1">
    <location>
        <begin position="155"/>
        <end position="185"/>
    </location>
</feature>
<dbReference type="PATRIC" id="fig|224013.5.peg.511"/>
<dbReference type="EMBL" id="CP012036">
    <property type="protein sequence ID" value="ALF51921.1"/>
    <property type="molecule type" value="Genomic_DNA"/>
</dbReference>
<feature type="transmembrane region" description="Helical" evidence="1">
    <location>
        <begin position="12"/>
        <end position="34"/>
    </location>
</feature>
<feature type="transmembrane region" description="Helical" evidence="1">
    <location>
        <begin position="269"/>
        <end position="288"/>
    </location>
</feature>
<dbReference type="KEGG" id="npz:ACX27_02130"/>
<keyword evidence="1" id="KW-0472">Membrane</keyword>
<dbReference type="RefSeq" id="WP_062287798.1">
    <property type="nucleotide sequence ID" value="NZ_CP012036.1"/>
</dbReference>
<proteinExistence type="predicted"/>
<evidence type="ECO:0000313" key="3">
    <source>
        <dbReference type="Proteomes" id="UP000062645"/>
    </source>
</evidence>
<feature type="transmembrane region" description="Helical" evidence="1">
    <location>
        <begin position="86"/>
        <end position="106"/>
    </location>
</feature>
<evidence type="ECO:0008006" key="4">
    <source>
        <dbReference type="Google" id="ProtNLM"/>
    </source>
</evidence>
<reference evidence="3" key="1">
    <citation type="submission" date="2015-07" db="EMBL/GenBank/DDBJ databases">
        <title>Genome Of Nitrogen-Fixing Cyanobacterium Nostoc piscinale CENA21 From Solimoes/Amazon River Floodplain Sediments And Comparative Genomics To Uncover Biosynthetic Natural Products Potential.</title>
        <authorList>
            <person name="Leao T.F."/>
            <person name="Leao P.N."/>
            <person name="Guimaraes P.I."/>
            <person name="de Melo A.G.C."/>
            <person name="Ramos R.T.J."/>
            <person name="Silva A."/>
            <person name="Fiore M.F."/>
            <person name="Schneider M.P.C."/>
        </authorList>
    </citation>
    <scope>NUCLEOTIDE SEQUENCE [LARGE SCALE GENOMIC DNA]</scope>
    <source>
        <strain evidence="3">CENA21</strain>
    </source>
</reference>
<feature type="transmembrane region" description="Helical" evidence="1">
    <location>
        <begin position="294"/>
        <end position="313"/>
    </location>
</feature>
<sequence>MLAKKAINRISTLFSLYPWLIVIIFSILGFIGILNHSMWRDELNPWLIVRDSESFTALIANIKYEGHPVLWYFSLAFLRKIADNPLIMQLFHLSITITAVLIFYLYSPFKYKHKLLFIFGYFPFYEYFLISRNYAFSLLFIFAFCAVFPSRKTTYLYLSSLIGLLANSSAYGLLVSFALSLTLLFEFYFDSEHRKNYFEQSKQYDLILSFLIVVFSLILSAYIITPPANSYLHGGLNNGWSTNLDVFNLLKSINRLVASYLLIIPKKRLLDLIICAFISILIFTLYLIKFSKKPVVLFMYSVGNVILLAFTYFRFAGNHRHFGHFYLVFIAALWLESYYQNSLVSENKLAPTPRLFNLAQKWHYVIFTLILAAQLFGGIYGFARDLVIPFSASRETAHYIQKSQLNDEFIVASRDANMAALSGYLNRKFYYPERQMMGSFTLFKQGRQDVEQPEILRQVHALFKSQAVKSRILLILNKELNINKDDLNIVPSKSFKRAWVDTERYYLYWIDKTRN</sequence>
<reference evidence="2 3" key="2">
    <citation type="journal article" date="2016" name="Genome Announc.">
        <title>Draft Genome Sequence of the N2-Fixing Cyanobacterium Nostoc piscinale CENA21, Isolated from the Brazilian Amazon Floodplain.</title>
        <authorList>
            <person name="Leao T."/>
            <person name="Guimaraes P.I."/>
            <person name="de Melo A.G."/>
            <person name="Ramos R.T."/>
            <person name="Leao P.N."/>
            <person name="Silva A."/>
            <person name="Fiore M.F."/>
            <person name="Schneider M.P."/>
        </authorList>
    </citation>
    <scope>NUCLEOTIDE SEQUENCE [LARGE SCALE GENOMIC DNA]</scope>
    <source>
        <strain evidence="2 3">CENA21</strain>
    </source>
</reference>
<accession>A0A0M4SU99</accession>
<feature type="transmembrane region" description="Helical" evidence="1">
    <location>
        <begin position="206"/>
        <end position="224"/>
    </location>
</feature>